<dbReference type="EMBL" id="JAGPYM010000029">
    <property type="protein sequence ID" value="KAH6879425.1"/>
    <property type="molecule type" value="Genomic_DNA"/>
</dbReference>
<evidence type="ECO:0000313" key="2">
    <source>
        <dbReference type="EMBL" id="KAH6879425.1"/>
    </source>
</evidence>
<dbReference type="OrthoDB" id="3205825at2759"/>
<dbReference type="Proteomes" id="UP000777438">
    <property type="component" value="Unassembled WGS sequence"/>
</dbReference>
<evidence type="ECO:0000313" key="3">
    <source>
        <dbReference type="Proteomes" id="UP000777438"/>
    </source>
</evidence>
<reference evidence="2 3" key="1">
    <citation type="journal article" date="2021" name="Nat. Commun.">
        <title>Genetic determinants of endophytism in the Arabidopsis root mycobiome.</title>
        <authorList>
            <person name="Mesny F."/>
            <person name="Miyauchi S."/>
            <person name="Thiergart T."/>
            <person name="Pickel B."/>
            <person name="Atanasova L."/>
            <person name="Karlsson M."/>
            <person name="Huettel B."/>
            <person name="Barry K.W."/>
            <person name="Haridas S."/>
            <person name="Chen C."/>
            <person name="Bauer D."/>
            <person name="Andreopoulos W."/>
            <person name="Pangilinan J."/>
            <person name="LaButti K."/>
            <person name="Riley R."/>
            <person name="Lipzen A."/>
            <person name="Clum A."/>
            <person name="Drula E."/>
            <person name="Henrissat B."/>
            <person name="Kohler A."/>
            <person name="Grigoriev I.V."/>
            <person name="Martin F.M."/>
            <person name="Hacquard S."/>
        </authorList>
    </citation>
    <scope>NUCLEOTIDE SEQUENCE [LARGE SCALE GENOMIC DNA]</scope>
    <source>
        <strain evidence="2 3">MPI-CAGE-CH-0241</strain>
    </source>
</reference>
<keyword evidence="3" id="KW-1185">Reference proteome</keyword>
<keyword evidence="1" id="KW-0812">Transmembrane</keyword>
<name>A0A9P9AH18_9HYPO</name>
<proteinExistence type="predicted"/>
<gene>
    <name evidence="2" type="ORF">B0T10DRAFT_566114</name>
</gene>
<sequence>MVARPDATKLKVTCFGILLAVNTSVICIWVPARLQISQRYIDINKIWDRVEKVIFAIVDITLNFYFIYIVKKNLISNGLAKHNLLFRVNLVLVGVTLAMDVG</sequence>
<dbReference type="PANTHER" id="PTHR35179">
    <property type="entry name" value="PROTEIN CBG02620"/>
    <property type="match status" value="1"/>
</dbReference>
<evidence type="ECO:0000256" key="1">
    <source>
        <dbReference type="SAM" id="Phobius"/>
    </source>
</evidence>
<keyword evidence="1" id="KW-0472">Membrane</keyword>
<dbReference type="AlphaFoldDB" id="A0A9P9AH18"/>
<dbReference type="PANTHER" id="PTHR35179:SF1">
    <property type="entry name" value="INTEGRAL MEMBRANE PROTEIN"/>
    <property type="match status" value="1"/>
</dbReference>
<feature type="transmembrane region" description="Helical" evidence="1">
    <location>
        <begin position="52"/>
        <end position="70"/>
    </location>
</feature>
<comment type="caution">
    <text evidence="2">The sequence shown here is derived from an EMBL/GenBank/DDBJ whole genome shotgun (WGS) entry which is preliminary data.</text>
</comment>
<organism evidence="2 3">
    <name type="scientific">Thelonectria olida</name>
    <dbReference type="NCBI Taxonomy" id="1576542"/>
    <lineage>
        <taxon>Eukaryota</taxon>
        <taxon>Fungi</taxon>
        <taxon>Dikarya</taxon>
        <taxon>Ascomycota</taxon>
        <taxon>Pezizomycotina</taxon>
        <taxon>Sordariomycetes</taxon>
        <taxon>Hypocreomycetidae</taxon>
        <taxon>Hypocreales</taxon>
        <taxon>Nectriaceae</taxon>
        <taxon>Thelonectria</taxon>
    </lineage>
</organism>
<protein>
    <submittedName>
        <fullName evidence="2">Uncharacterized protein</fullName>
    </submittedName>
</protein>
<accession>A0A9P9AH18</accession>
<keyword evidence="1" id="KW-1133">Transmembrane helix</keyword>
<feature type="transmembrane region" description="Helical" evidence="1">
    <location>
        <begin position="12"/>
        <end position="32"/>
    </location>
</feature>